<feature type="region of interest" description="Disordered" evidence="1">
    <location>
        <begin position="1"/>
        <end position="31"/>
    </location>
</feature>
<reference evidence="2" key="1">
    <citation type="submission" date="2020-04" db="EMBL/GenBank/DDBJ databases">
        <authorList>
            <person name="Alioto T."/>
            <person name="Alioto T."/>
            <person name="Gomez Garrido J."/>
        </authorList>
    </citation>
    <scope>NUCLEOTIDE SEQUENCE</scope>
    <source>
        <strain evidence="2">A484AB</strain>
    </source>
</reference>
<dbReference type="Proteomes" id="UP001152795">
    <property type="component" value="Unassembled WGS sequence"/>
</dbReference>
<dbReference type="EMBL" id="CACRXK020017728">
    <property type="protein sequence ID" value="CAB4031562.1"/>
    <property type="molecule type" value="Genomic_DNA"/>
</dbReference>
<keyword evidence="3" id="KW-1185">Reference proteome</keyword>
<gene>
    <name evidence="2" type="ORF">PACLA_8A041457</name>
</gene>
<dbReference type="AlphaFoldDB" id="A0A6S7KYQ8"/>
<keyword evidence="2" id="KW-0675">Receptor</keyword>
<proteinExistence type="predicted"/>
<comment type="caution">
    <text evidence="2">The sequence shown here is derived from an EMBL/GenBank/DDBJ whole genome shotgun (WGS) entry which is preliminary data.</text>
</comment>
<accession>A0A6S7KYQ8</accession>
<dbReference type="OrthoDB" id="5982747at2759"/>
<sequence>MKAKEDFESAEKNISPPRQAHAAPTSGMENVNDDVAATTSKNRAKEVVVIAGDSLIKNVVVASMSKTDPNHYYVVKAFPGANLSDKEDFIKPITRKSPEKIILHVGTNDLKNSPAKVIADSLLNLTTQIKEDSPTTVVGISALLTRNDNANLATKVKQVNFILDNYCRMNKNHS</sequence>
<dbReference type="SUPFAM" id="SSF52266">
    <property type="entry name" value="SGNH hydrolase"/>
    <property type="match status" value="1"/>
</dbReference>
<name>A0A6S7KYQ8_PARCT</name>
<feature type="compositionally biased region" description="Basic and acidic residues" evidence="1">
    <location>
        <begin position="1"/>
        <end position="11"/>
    </location>
</feature>
<organism evidence="2 3">
    <name type="scientific">Paramuricea clavata</name>
    <name type="common">Red gorgonian</name>
    <name type="synonym">Violescent sea-whip</name>
    <dbReference type="NCBI Taxonomy" id="317549"/>
    <lineage>
        <taxon>Eukaryota</taxon>
        <taxon>Metazoa</taxon>
        <taxon>Cnidaria</taxon>
        <taxon>Anthozoa</taxon>
        <taxon>Octocorallia</taxon>
        <taxon>Malacalcyonacea</taxon>
        <taxon>Plexauridae</taxon>
        <taxon>Paramuricea</taxon>
    </lineage>
</organism>
<evidence type="ECO:0000313" key="3">
    <source>
        <dbReference type="Proteomes" id="UP001152795"/>
    </source>
</evidence>
<evidence type="ECO:0000256" key="1">
    <source>
        <dbReference type="SAM" id="MobiDB-lite"/>
    </source>
</evidence>
<evidence type="ECO:0000313" key="2">
    <source>
        <dbReference type="EMBL" id="CAB4031562.1"/>
    </source>
</evidence>
<protein>
    <submittedName>
        <fullName evidence="2">Scavenger receptor cysteine-rich type 1 M130</fullName>
    </submittedName>
</protein>
<dbReference type="Gene3D" id="3.40.50.12690">
    <property type="match status" value="1"/>
</dbReference>